<dbReference type="GO" id="GO:0001653">
    <property type="term" value="F:peptide receptor activity"/>
    <property type="evidence" value="ECO:0007669"/>
    <property type="project" value="TreeGrafter"/>
</dbReference>
<dbReference type="GO" id="GO:0007168">
    <property type="term" value="P:receptor guanylyl cyclase signaling pathway"/>
    <property type="evidence" value="ECO:0007669"/>
    <property type="project" value="TreeGrafter"/>
</dbReference>
<evidence type="ECO:0000256" key="1">
    <source>
        <dbReference type="ARBA" id="ARBA00022741"/>
    </source>
</evidence>
<evidence type="ECO:0000313" key="3">
    <source>
        <dbReference type="Proteomes" id="UP000887540"/>
    </source>
</evidence>
<dbReference type="PANTHER" id="PTHR11920:SF493">
    <property type="entry name" value="RECEPTOR-TYPE GUANYLATE CYCLASE GCY-22"/>
    <property type="match status" value="1"/>
</dbReference>
<proteinExistence type="predicted"/>
<accession>A0A914DPC0</accession>
<reference evidence="4" key="1">
    <citation type="submission" date="2022-11" db="UniProtKB">
        <authorList>
            <consortium name="WormBaseParasite"/>
        </authorList>
    </citation>
    <scope>IDENTIFICATION</scope>
</reference>
<dbReference type="PANTHER" id="PTHR11920">
    <property type="entry name" value="GUANYLYL CYCLASE"/>
    <property type="match status" value="1"/>
</dbReference>
<dbReference type="Proteomes" id="UP000887540">
    <property type="component" value="Unplaced"/>
</dbReference>
<dbReference type="GO" id="GO:0004016">
    <property type="term" value="F:adenylate cyclase activity"/>
    <property type="evidence" value="ECO:0007669"/>
    <property type="project" value="TreeGrafter"/>
</dbReference>
<dbReference type="AlphaFoldDB" id="A0A914DPC0"/>
<dbReference type="SUPFAM" id="SSF56112">
    <property type="entry name" value="Protein kinase-like (PK-like)"/>
    <property type="match status" value="1"/>
</dbReference>
<organism evidence="3 4">
    <name type="scientific">Acrobeloides nanus</name>
    <dbReference type="NCBI Taxonomy" id="290746"/>
    <lineage>
        <taxon>Eukaryota</taxon>
        <taxon>Metazoa</taxon>
        <taxon>Ecdysozoa</taxon>
        <taxon>Nematoda</taxon>
        <taxon>Chromadorea</taxon>
        <taxon>Rhabditida</taxon>
        <taxon>Tylenchina</taxon>
        <taxon>Cephalobomorpha</taxon>
        <taxon>Cephaloboidea</taxon>
        <taxon>Cephalobidae</taxon>
        <taxon>Acrobeloides</taxon>
    </lineage>
</organism>
<evidence type="ECO:0000256" key="2">
    <source>
        <dbReference type="ARBA" id="ARBA00023239"/>
    </source>
</evidence>
<sequence>MEIKHDSDRHKYYYLNGEALVAKVHKAKPIFMSSDFVEMRFIKALEHDNLNKFMGLSFDGPMFLSCWRYCSRGSLKDIIEAGTTSFDAFFMTALIRDVYGIVVQHSLYCAYRRGEF</sequence>
<dbReference type="Gene3D" id="1.10.510.10">
    <property type="entry name" value="Transferase(Phosphotransferase) domain 1"/>
    <property type="match status" value="1"/>
</dbReference>
<name>A0A914DPC0_9BILA</name>
<protein>
    <submittedName>
        <fullName evidence="4">Serine-threonine/tyrosine-protein kinase catalytic domain-containing protein</fullName>
    </submittedName>
</protein>
<dbReference type="InterPro" id="IPR011009">
    <property type="entry name" value="Kinase-like_dom_sf"/>
</dbReference>
<dbReference type="InterPro" id="IPR050401">
    <property type="entry name" value="Cyclic_nucleotide_synthase"/>
</dbReference>
<keyword evidence="3" id="KW-1185">Reference proteome</keyword>
<keyword evidence="2" id="KW-0456">Lyase</keyword>
<dbReference type="GO" id="GO:0004383">
    <property type="term" value="F:guanylate cyclase activity"/>
    <property type="evidence" value="ECO:0007669"/>
    <property type="project" value="TreeGrafter"/>
</dbReference>
<dbReference type="WBParaSite" id="ACRNAN_scaffold3284.g16522.t1">
    <property type="protein sequence ID" value="ACRNAN_scaffold3284.g16522.t1"/>
    <property type="gene ID" value="ACRNAN_scaffold3284.g16522"/>
</dbReference>
<evidence type="ECO:0000313" key="4">
    <source>
        <dbReference type="WBParaSite" id="ACRNAN_scaffold3284.g16522.t1"/>
    </source>
</evidence>
<dbReference type="GO" id="GO:0000166">
    <property type="term" value="F:nucleotide binding"/>
    <property type="evidence" value="ECO:0007669"/>
    <property type="project" value="UniProtKB-KW"/>
</dbReference>
<keyword evidence="1" id="KW-0547">Nucleotide-binding</keyword>
<dbReference type="GO" id="GO:0005886">
    <property type="term" value="C:plasma membrane"/>
    <property type="evidence" value="ECO:0007669"/>
    <property type="project" value="TreeGrafter"/>
</dbReference>